<feature type="region of interest" description="Disordered" evidence="1">
    <location>
        <begin position="17"/>
        <end position="44"/>
    </location>
</feature>
<evidence type="ECO:0000313" key="3">
    <source>
        <dbReference type="Proteomes" id="UP000218209"/>
    </source>
</evidence>
<dbReference type="AlphaFoldDB" id="A0A1X6P0L2"/>
<reference evidence="2 3" key="1">
    <citation type="submission" date="2017-03" db="EMBL/GenBank/DDBJ databases">
        <title>WGS assembly of Porphyra umbilicalis.</title>
        <authorList>
            <person name="Brawley S.H."/>
            <person name="Blouin N.A."/>
            <person name="Ficko-Blean E."/>
            <person name="Wheeler G.L."/>
            <person name="Lohr M."/>
            <person name="Goodson H.V."/>
            <person name="Jenkins J.W."/>
            <person name="Blaby-Haas C.E."/>
            <person name="Helliwell K.E."/>
            <person name="Chan C."/>
            <person name="Marriage T."/>
            <person name="Bhattacharya D."/>
            <person name="Klein A.S."/>
            <person name="Badis Y."/>
            <person name="Brodie J."/>
            <person name="Cao Y."/>
            <person name="Collen J."/>
            <person name="Dittami S.M."/>
            <person name="Gachon C.M."/>
            <person name="Green B.R."/>
            <person name="Karpowicz S."/>
            <person name="Kim J.W."/>
            <person name="Kudahl U."/>
            <person name="Lin S."/>
            <person name="Michel G."/>
            <person name="Mittag M."/>
            <person name="Olson B.J."/>
            <person name="Pangilinan J."/>
            <person name="Peng Y."/>
            <person name="Qiu H."/>
            <person name="Shu S."/>
            <person name="Singer J.T."/>
            <person name="Smith A.G."/>
            <person name="Sprecher B.N."/>
            <person name="Wagner V."/>
            <person name="Wang W."/>
            <person name="Wang Z.-Y."/>
            <person name="Yan J."/>
            <person name="Yarish C."/>
            <person name="Zoeuner-Riek S."/>
            <person name="Zhuang Y."/>
            <person name="Zou Y."/>
            <person name="Lindquist E.A."/>
            <person name="Grimwood J."/>
            <person name="Barry K."/>
            <person name="Rokhsar D.S."/>
            <person name="Schmutz J."/>
            <person name="Stiller J.W."/>
            <person name="Grossman A.R."/>
            <person name="Prochnik S.E."/>
        </authorList>
    </citation>
    <scope>NUCLEOTIDE SEQUENCE [LARGE SCALE GENOMIC DNA]</scope>
    <source>
        <strain evidence="2">4086291</strain>
    </source>
</reference>
<evidence type="ECO:0000256" key="1">
    <source>
        <dbReference type="SAM" id="MobiDB-lite"/>
    </source>
</evidence>
<evidence type="ECO:0000313" key="2">
    <source>
        <dbReference type="EMBL" id="OSX74367.1"/>
    </source>
</evidence>
<accession>A0A1X6P0L2</accession>
<protein>
    <submittedName>
        <fullName evidence="2">Uncharacterized protein</fullName>
    </submittedName>
</protein>
<sequence length="519" mass="52372">MAPVLAVAIRAKRHAATAAGCKGAGVDPPRPLSPSTPSASALPDGAWLARRLPSTATRVGRKRNGRRPLLTPTTIALPVATAAAARWADTQRHRGDAWEQDDGVHAPLAAGGEGRWGAAAKGRAATTFASVAQRGTARARRYSAPPDYPLALPGPVRSCRSRRQQIAPYSHFCPRRTTGVPYTAAISAAFPIHSRTHTHTRTHAYAARQHRWSAYCRLPARPNPTDRPPPLPPSGCSGSCWALLAMAPSCRVVIGVVTTAAAALLVAAIATAAPSVQAAVLPVAAAAPTARVGGAPASERVALPQGGAPAPAPAIRQIKIKCKKCKIKIKICKKCQTKLSKAASVAVPASAVSAAPASSLDAGDGPPVLTQAVGALERALGVLDKAGAAAVGPAVQKISDAKVLLVGLVAPAKGRAPALAPAIRQCSKDGCIPTIPPPNRKAQEASLFAAVGAAPAAAASATEATLGGGDGLLLAVAVTALEEALRVLDAAGVAGVGPAVQMISDAKVLLVGLAKLGGM</sequence>
<organism evidence="2 3">
    <name type="scientific">Porphyra umbilicalis</name>
    <name type="common">Purple laver</name>
    <name type="synonym">Red alga</name>
    <dbReference type="NCBI Taxonomy" id="2786"/>
    <lineage>
        <taxon>Eukaryota</taxon>
        <taxon>Rhodophyta</taxon>
        <taxon>Bangiophyceae</taxon>
        <taxon>Bangiales</taxon>
        <taxon>Bangiaceae</taxon>
        <taxon>Porphyra</taxon>
    </lineage>
</organism>
<name>A0A1X6P0L2_PORUM</name>
<keyword evidence="3" id="KW-1185">Reference proteome</keyword>
<dbReference type="EMBL" id="KV918950">
    <property type="protein sequence ID" value="OSX74367.1"/>
    <property type="molecule type" value="Genomic_DNA"/>
</dbReference>
<proteinExistence type="predicted"/>
<dbReference type="Proteomes" id="UP000218209">
    <property type="component" value="Unassembled WGS sequence"/>
</dbReference>
<gene>
    <name evidence="2" type="ORF">BU14_0292s0010</name>
</gene>